<gene>
    <name evidence="2" type="ORF">HMPREF1318_0877</name>
</gene>
<dbReference type="Proteomes" id="UP000002941">
    <property type="component" value="Unassembled WGS sequence"/>
</dbReference>
<evidence type="ECO:0000313" key="3">
    <source>
        <dbReference type="Proteomes" id="UP000002941"/>
    </source>
</evidence>
<evidence type="ECO:0000313" key="2">
    <source>
        <dbReference type="EMBL" id="EJF43964.1"/>
    </source>
</evidence>
<dbReference type="EMBL" id="AKFT01000116">
    <property type="protein sequence ID" value="EJF43964.1"/>
    <property type="molecule type" value="Genomic_DNA"/>
</dbReference>
<dbReference type="RefSeq" id="WP_008731706.1">
    <property type="nucleotide sequence ID" value="NZ_AKFT01000116.1"/>
</dbReference>
<comment type="caution">
    <text evidence="2">The sequence shown here is derived from an EMBL/GenBank/DDBJ whole genome shotgun (WGS) entry which is preliminary data.</text>
</comment>
<reference evidence="2 3" key="1">
    <citation type="submission" date="2012-05" db="EMBL/GenBank/DDBJ databases">
        <authorList>
            <person name="Harkins D.M."/>
            <person name="Madupu R."/>
            <person name="Durkin A.S."/>
            <person name="Torralba M."/>
            <person name="Methe B."/>
            <person name="Sutton G.G."/>
            <person name="Nelson K.E."/>
        </authorList>
    </citation>
    <scope>NUCLEOTIDE SEQUENCE [LARGE SCALE GENOMIC DNA]</scope>
    <source>
        <strain evidence="2 3">F0489</strain>
    </source>
</reference>
<dbReference type="eggNOG" id="ENOG5031G4S">
    <property type="taxonomic scope" value="Bacteria"/>
</dbReference>
<keyword evidence="3" id="KW-1185">Reference proteome</keyword>
<dbReference type="OrthoDB" id="3247057at2"/>
<evidence type="ECO:0000256" key="1">
    <source>
        <dbReference type="SAM" id="MobiDB-lite"/>
    </source>
</evidence>
<dbReference type="AlphaFoldDB" id="J0NAH8"/>
<dbReference type="PATRIC" id="fig|1125718.3.peg.1562"/>
<organism evidence="2 3">
    <name type="scientific">Actinomyces massiliensis F0489</name>
    <dbReference type="NCBI Taxonomy" id="1125718"/>
    <lineage>
        <taxon>Bacteria</taxon>
        <taxon>Bacillati</taxon>
        <taxon>Actinomycetota</taxon>
        <taxon>Actinomycetes</taxon>
        <taxon>Actinomycetales</taxon>
        <taxon>Actinomycetaceae</taxon>
        <taxon>Actinomyces</taxon>
    </lineage>
</organism>
<proteinExistence type="predicted"/>
<protein>
    <submittedName>
        <fullName evidence="2">Uncharacterized protein</fullName>
    </submittedName>
</protein>
<name>J0NAH8_9ACTO</name>
<sequence length="577" mass="62354">MTTWDELTGLFADPVDVRSPVVQAGLYDALLHASPEQAPTGESAKRLAAALAEFDRDWLAALGEDPTRSREEIDRAVERCSRLRAAGGRSALPLRYARVELCTFFGERADALEQLRVARLFSFDDADTGATLATARMHDDFSGVIRTTSGVPNRPEADPAGTSRSLAASLLSYLAQKRKVEAEDALMSLRHIDVPSSLRIPLLGDELEYLGLSGQWERGLALLRHTDLTNADDTTAWGLLNAAVGASLVLREANRAGYGANALGSSINWTTSWGVSLKVTGWDTVVRAYDALTTFARAIGVRFDERNGNNGVSYRVESRMAGEASGLASRSYGTVTGTAVDEHRLQRRDVLLKEVNELLVLARGYGLGSVRERAMKTAETISRSLELVTDDSQLEIIVDLRISFARLLLALGATERAERESLDTSELCLSQGWIELACASLATAARAAGAHNDTEAARGHWLQVREQMADWGTSRMKERLTVLTDAIGNPETSCVALTLLAEATAKGVELAPARASSARETCRRARAEIDKCKTVPSGVTERIAAVEQLIAPYGRGRSGRHHIGGGEKAPESSIRPS</sequence>
<feature type="region of interest" description="Disordered" evidence="1">
    <location>
        <begin position="555"/>
        <end position="577"/>
    </location>
</feature>
<accession>J0NAH8</accession>